<comment type="similarity">
    <text evidence="4">Belongs to the protein kinase superfamily.</text>
</comment>
<keyword evidence="2 3" id="KW-0067">ATP-binding</keyword>
<protein>
    <recommendedName>
        <fullName evidence="5">Protein kinase domain-containing protein</fullName>
    </recommendedName>
</protein>
<proteinExistence type="inferred from homology"/>
<dbReference type="InterPro" id="IPR000719">
    <property type="entry name" value="Prot_kinase_dom"/>
</dbReference>
<dbReference type="PROSITE" id="PS00108">
    <property type="entry name" value="PROTEIN_KINASE_ST"/>
    <property type="match status" value="1"/>
</dbReference>
<sequence>MDILTLGQPLLTALLASVSVPKNAESLEPSMTSRSHERSGDRLSDCNVIEGPSLTAFLGTEADACSGDSQGSSEGNQLIINIIKIPNQSHRLCLAKSIDFQAAMATFHIFEIPNISECFDIIKELGQGSYGQVVLAQERSTGKAVAAKLVRKDRTLLKSASFLTEFCFSITLSEHPHIITTYPVFIGTIDHFVLSQELATAGTLHDVIRSEIGIPEAAVKRCARQISSALDFMHSRGLVHRDLKPDNVLLMDEDCNQIKLSDFGLTQPAGYYVSSMSHIVPYMCPELCDLKDGEYLLLSPTIDTWPFGVLLFVALTGYFPWLEATVYDSMYQEYIDWRQCADCTPPPACWKMLSREAICMFNNLLSQCPSSRQSVLSIFNYFNFPWKVKVFEYGSWGRGPLSYISDP</sequence>
<evidence type="ECO:0000256" key="2">
    <source>
        <dbReference type="ARBA" id="ARBA00022840"/>
    </source>
</evidence>
<evidence type="ECO:0000313" key="7">
    <source>
        <dbReference type="Proteomes" id="UP001176940"/>
    </source>
</evidence>
<dbReference type="SUPFAM" id="SSF56112">
    <property type="entry name" value="Protein kinase-like (PK-like)"/>
    <property type="match status" value="1"/>
</dbReference>
<dbReference type="SMART" id="SM00220">
    <property type="entry name" value="S_TKc"/>
    <property type="match status" value="1"/>
</dbReference>
<evidence type="ECO:0000259" key="5">
    <source>
        <dbReference type="PROSITE" id="PS50011"/>
    </source>
</evidence>
<dbReference type="PROSITE" id="PS00107">
    <property type="entry name" value="PROTEIN_KINASE_ATP"/>
    <property type="match status" value="1"/>
</dbReference>
<keyword evidence="4" id="KW-0418">Kinase</keyword>
<dbReference type="Gene3D" id="1.10.510.10">
    <property type="entry name" value="Transferase(Phosphotransferase) domain 1"/>
    <property type="match status" value="1"/>
</dbReference>
<accession>A0ABN9MKX1</accession>
<dbReference type="Proteomes" id="UP001176940">
    <property type="component" value="Unassembled WGS sequence"/>
</dbReference>
<dbReference type="EMBL" id="CAUEEQ010078313">
    <property type="protein sequence ID" value="CAJ0967414.1"/>
    <property type="molecule type" value="Genomic_DNA"/>
</dbReference>
<organism evidence="6 7">
    <name type="scientific">Ranitomeya imitator</name>
    <name type="common">mimic poison frog</name>
    <dbReference type="NCBI Taxonomy" id="111125"/>
    <lineage>
        <taxon>Eukaryota</taxon>
        <taxon>Metazoa</taxon>
        <taxon>Chordata</taxon>
        <taxon>Craniata</taxon>
        <taxon>Vertebrata</taxon>
        <taxon>Euteleostomi</taxon>
        <taxon>Amphibia</taxon>
        <taxon>Batrachia</taxon>
        <taxon>Anura</taxon>
        <taxon>Neobatrachia</taxon>
        <taxon>Hyloidea</taxon>
        <taxon>Dendrobatidae</taxon>
        <taxon>Dendrobatinae</taxon>
        <taxon>Ranitomeya</taxon>
    </lineage>
</organism>
<dbReference type="InterPro" id="IPR011009">
    <property type="entry name" value="Kinase-like_dom_sf"/>
</dbReference>
<keyword evidence="1 3" id="KW-0547">Nucleotide-binding</keyword>
<evidence type="ECO:0000256" key="4">
    <source>
        <dbReference type="RuleBase" id="RU000304"/>
    </source>
</evidence>
<dbReference type="InterPro" id="IPR017441">
    <property type="entry name" value="Protein_kinase_ATP_BS"/>
</dbReference>
<reference evidence="6" key="1">
    <citation type="submission" date="2023-07" db="EMBL/GenBank/DDBJ databases">
        <authorList>
            <person name="Stuckert A."/>
        </authorList>
    </citation>
    <scope>NUCLEOTIDE SEQUENCE</scope>
</reference>
<keyword evidence="7" id="KW-1185">Reference proteome</keyword>
<dbReference type="InterPro" id="IPR008271">
    <property type="entry name" value="Ser/Thr_kinase_AS"/>
</dbReference>
<name>A0ABN9MKX1_9NEOB</name>
<gene>
    <name evidence="6" type="ORF">RIMI_LOCUS22213873</name>
</gene>
<feature type="domain" description="Protein kinase" evidence="5">
    <location>
        <begin position="119"/>
        <end position="387"/>
    </location>
</feature>
<feature type="binding site" evidence="3">
    <location>
        <position position="152"/>
    </location>
    <ligand>
        <name>ATP</name>
        <dbReference type="ChEBI" id="CHEBI:30616"/>
    </ligand>
</feature>
<dbReference type="PANTHER" id="PTHR24359">
    <property type="entry name" value="SERINE/THREONINE-PROTEIN KINASE SBK1"/>
    <property type="match status" value="1"/>
</dbReference>
<keyword evidence="4" id="KW-0723">Serine/threonine-protein kinase</keyword>
<comment type="caution">
    <text evidence="6">The sequence shown here is derived from an EMBL/GenBank/DDBJ whole genome shotgun (WGS) entry which is preliminary data.</text>
</comment>
<evidence type="ECO:0000313" key="6">
    <source>
        <dbReference type="EMBL" id="CAJ0967414.1"/>
    </source>
</evidence>
<evidence type="ECO:0000256" key="3">
    <source>
        <dbReference type="PROSITE-ProRule" id="PRU10141"/>
    </source>
</evidence>
<keyword evidence="4" id="KW-0808">Transferase</keyword>
<dbReference type="PROSITE" id="PS50011">
    <property type="entry name" value="PROTEIN_KINASE_DOM"/>
    <property type="match status" value="1"/>
</dbReference>
<evidence type="ECO:0000256" key="1">
    <source>
        <dbReference type="ARBA" id="ARBA00022741"/>
    </source>
</evidence>
<dbReference type="PANTHER" id="PTHR24359:SF0">
    <property type="entry name" value="SERINE_THREONINE-PROTEIN KINASE SBK1"/>
    <property type="match status" value="1"/>
</dbReference>
<dbReference type="Pfam" id="PF00069">
    <property type="entry name" value="Pkinase"/>
    <property type="match status" value="1"/>
</dbReference>